<evidence type="ECO:0000313" key="4">
    <source>
        <dbReference type="WBParaSite" id="ASIM_0000861701-mRNA-1"/>
    </source>
</evidence>
<keyword evidence="3" id="KW-1185">Reference proteome</keyword>
<dbReference type="EMBL" id="UYRR01022481">
    <property type="protein sequence ID" value="VDK31443.1"/>
    <property type="molecule type" value="Genomic_DNA"/>
</dbReference>
<evidence type="ECO:0000256" key="1">
    <source>
        <dbReference type="SAM" id="Phobius"/>
    </source>
</evidence>
<feature type="transmembrane region" description="Helical" evidence="1">
    <location>
        <begin position="78"/>
        <end position="104"/>
    </location>
</feature>
<dbReference type="Proteomes" id="UP000267096">
    <property type="component" value="Unassembled WGS sequence"/>
</dbReference>
<reference evidence="4" key="1">
    <citation type="submission" date="2017-02" db="UniProtKB">
        <authorList>
            <consortium name="WormBaseParasite"/>
        </authorList>
    </citation>
    <scope>IDENTIFICATION</scope>
</reference>
<dbReference type="AlphaFoldDB" id="A0A0M3JLT6"/>
<evidence type="ECO:0000313" key="2">
    <source>
        <dbReference type="EMBL" id="VDK31443.1"/>
    </source>
</evidence>
<keyword evidence="1" id="KW-1133">Transmembrane helix</keyword>
<feature type="transmembrane region" description="Helical" evidence="1">
    <location>
        <begin position="6"/>
        <end position="25"/>
    </location>
</feature>
<evidence type="ECO:0000313" key="3">
    <source>
        <dbReference type="Proteomes" id="UP000267096"/>
    </source>
</evidence>
<protein>
    <submittedName>
        <fullName evidence="4">Conserved plasma membrane protein</fullName>
    </submittedName>
</protein>
<reference evidence="2 3" key="2">
    <citation type="submission" date="2018-11" db="EMBL/GenBank/DDBJ databases">
        <authorList>
            <consortium name="Pathogen Informatics"/>
        </authorList>
    </citation>
    <scope>NUCLEOTIDE SEQUENCE [LARGE SCALE GENOMIC DNA]</scope>
</reference>
<name>A0A0M3JLT6_ANISI</name>
<dbReference type="WBParaSite" id="ASIM_0000861701-mRNA-1">
    <property type="protein sequence ID" value="ASIM_0000861701-mRNA-1"/>
    <property type="gene ID" value="ASIM_0000861701"/>
</dbReference>
<proteinExistence type="predicted"/>
<organism evidence="4">
    <name type="scientific">Anisakis simplex</name>
    <name type="common">Herring worm</name>
    <dbReference type="NCBI Taxonomy" id="6269"/>
    <lineage>
        <taxon>Eukaryota</taxon>
        <taxon>Metazoa</taxon>
        <taxon>Ecdysozoa</taxon>
        <taxon>Nematoda</taxon>
        <taxon>Chromadorea</taxon>
        <taxon>Rhabditida</taxon>
        <taxon>Spirurina</taxon>
        <taxon>Ascaridomorpha</taxon>
        <taxon>Ascaridoidea</taxon>
        <taxon>Anisakidae</taxon>
        <taxon>Anisakis</taxon>
        <taxon>Anisakis simplex complex</taxon>
    </lineage>
</organism>
<keyword evidence="1" id="KW-0472">Membrane</keyword>
<accession>A0A0M3JLT6</accession>
<gene>
    <name evidence="2" type="ORF">ASIM_LOCUS8369</name>
</gene>
<keyword evidence="1" id="KW-0812">Transmembrane</keyword>
<sequence length="123" mass="13649">MLDIAVGCFYILYATFGIVMHALEITACVRLSRQYGAFYFIAHSSTADTLMLLAFGVWKGVVILFQNEIVSANNRLLVNVVINFACIAAVLLSVLQLSVLVLSYSEGETREGKRERKTREGPK</sequence>
<feature type="transmembrane region" description="Helical" evidence="1">
    <location>
        <begin position="37"/>
        <end position="58"/>
    </location>
</feature>